<evidence type="ECO:0000256" key="2">
    <source>
        <dbReference type="ARBA" id="ARBA00012438"/>
    </source>
</evidence>
<evidence type="ECO:0000313" key="4">
    <source>
        <dbReference type="EMBL" id="PQJ97583.1"/>
    </source>
</evidence>
<dbReference type="GO" id="GO:0000155">
    <property type="term" value="F:phosphorelay sensor kinase activity"/>
    <property type="evidence" value="ECO:0007669"/>
    <property type="project" value="InterPro"/>
</dbReference>
<proteinExistence type="predicted"/>
<reference evidence="4 5" key="1">
    <citation type="submission" date="2018-01" db="EMBL/GenBank/DDBJ databases">
        <title>The complete genome sequence of Chromatium okenii LaCa, a purple sulfur bacterium with a turbulent life.</title>
        <authorList>
            <person name="Luedin S.M."/>
            <person name="Liechti N."/>
            <person name="Storelli N."/>
            <person name="Danza F."/>
            <person name="Wittwer M."/>
            <person name="Pothier J.F."/>
            <person name="Tonolla M.A."/>
        </authorList>
    </citation>
    <scope>NUCLEOTIDE SEQUENCE [LARGE SCALE GENOMIC DNA]</scope>
    <source>
        <strain evidence="4 5">LaCa</strain>
    </source>
</reference>
<feature type="domain" description="Signal transduction histidine kinase dimerisation/phosphoacceptor" evidence="3">
    <location>
        <begin position="1"/>
        <end position="59"/>
    </location>
</feature>
<dbReference type="EC" id="2.7.13.3" evidence="2"/>
<dbReference type="AlphaFoldDB" id="A0A2S7XVK8"/>
<dbReference type="InterPro" id="IPR003661">
    <property type="entry name" value="HisK_dim/P_dom"/>
</dbReference>
<keyword evidence="5" id="KW-1185">Reference proteome</keyword>
<name>A0A2S7XVK8_9GAMM</name>
<protein>
    <recommendedName>
        <fullName evidence="2">histidine kinase</fullName>
        <ecNumber evidence="2">2.7.13.3</ecNumber>
    </recommendedName>
</protein>
<dbReference type="SUPFAM" id="SSF47384">
    <property type="entry name" value="Homodimeric domain of signal transducing histidine kinase"/>
    <property type="match status" value="1"/>
</dbReference>
<organism evidence="4 5">
    <name type="scientific">Chromatium okenii</name>
    <dbReference type="NCBI Taxonomy" id="61644"/>
    <lineage>
        <taxon>Bacteria</taxon>
        <taxon>Pseudomonadati</taxon>
        <taxon>Pseudomonadota</taxon>
        <taxon>Gammaproteobacteria</taxon>
        <taxon>Chromatiales</taxon>
        <taxon>Chromatiaceae</taxon>
        <taxon>Chromatium</taxon>
    </lineage>
</organism>
<comment type="catalytic activity">
    <reaction evidence="1">
        <text>ATP + protein L-histidine = ADP + protein N-phospho-L-histidine.</text>
        <dbReference type="EC" id="2.7.13.3"/>
    </reaction>
</comment>
<sequence>MRHDLKSPLNAIIGMPQVLELDHNLTPIQREMIGLIRESGLNMLDMINLSLDLFKIETDVISINLSLLIYWRCWHV</sequence>
<accession>A0A2S7XVK8</accession>
<dbReference type="SMART" id="SM00388">
    <property type="entry name" value="HisKA"/>
    <property type="match status" value="1"/>
</dbReference>
<dbReference type="InterPro" id="IPR036097">
    <property type="entry name" value="HisK_dim/P_sf"/>
</dbReference>
<comment type="caution">
    <text evidence="4">The sequence shown here is derived from an EMBL/GenBank/DDBJ whole genome shotgun (WGS) entry which is preliminary data.</text>
</comment>
<evidence type="ECO:0000259" key="3">
    <source>
        <dbReference type="SMART" id="SM00388"/>
    </source>
</evidence>
<gene>
    <name evidence="4" type="ORF">CXB77_00885</name>
</gene>
<dbReference type="Pfam" id="PF00512">
    <property type="entry name" value="HisKA"/>
    <property type="match status" value="1"/>
</dbReference>
<dbReference type="Proteomes" id="UP000239936">
    <property type="component" value="Unassembled WGS sequence"/>
</dbReference>
<dbReference type="OrthoDB" id="9787818at2"/>
<dbReference type="CDD" id="cd00082">
    <property type="entry name" value="HisKA"/>
    <property type="match status" value="1"/>
</dbReference>
<evidence type="ECO:0000256" key="1">
    <source>
        <dbReference type="ARBA" id="ARBA00000085"/>
    </source>
</evidence>
<dbReference type="Gene3D" id="1.10.287.130">
    <property type="match status" value="1"/>
</dbReference>
<evidence type="ECO:0000313" key="5">
    <source>
        <dbReference type="Proteomes" id="UP000239936"/>
    </source>
</evidence>
<dbReference type="RefSeq" id="WP_105072441.1">
    <property type="nucleotide sequence ID" value="NZ_PPGH01000009.1"/>
</dbReference>
<dbReference type="EMBL" id="PPGH01000009">
    <property type="protein sequence ID" value="PQJ97583.1"/>
    <property type="molecule type" value="Genomic_DNA"/>
</dbReference>